<keyword evidence="1" id="KW-0732">Signal</keyword>
<evidence type="ECO:0000256" key="1">
    <source>
        <dbReference type="SAM" id="SignalP"/>
    </source>
</evidence>
<evidence type="ECO:0000313" key="3">
    <source>
        <dbReference type="Proteomes" id="UP000032568"/>
    </source>
</evidence>
<sequence length="52" mass="5675">MKPVKLATWLLGYALTAPGQLWAQEAHILSENNLQAINVTPDGTTFVIFHPG</sequence>
<protein>
    <submittedName>
        <fullName evidence="2">Uncharacterized protein</fullName>
    </submittedName>
</protein>
<reference evidence="2 3" key="1">
    <citation type="journal article" date="2015" name="Genome Announc.">
        <title>Draft Genome Sequences of Marine Isolates of Thalassomonas viridans and Thalassomonas actiniarum.</title>
        <authorList>
            <person name="Olonade I."/>
            <person name="van Zyl L.J."/>
            <person name="Trindade M."/>
        </authorList>
    </citation>
    <scope>NUCLEOTIDE SEQUENCE [LARGE SCALE GENOMIC DNA]</scope>
    <source>
        <strain evidence="2 3">A5K-106</strain>
    </source>
</reference>
<reference evidence="2 3" key="2">
    <citation type="journal article" date="2022" name="Mar. Drugs">
        <title>Bioassay-Guided Fractionation Leads to the Detection of Cholic Acid Generated by the Rare Thalassomonas sp.</title>
        <authorList>
            <person name="Pheiffer F."/>
            <person name="Schneider Y.K."/>
            <person name="Hansen E.H."/>
            <person name="Andersen J.H."/>
            <person name="Isaksson J."/>
            <person name="Busche T."/>
            <person name="R C."/>
            <person name="Kalinowski J."/>
            <person name="Zyl L.V."/>
            <person name="Trindade M."/>
        </authorList>
    </citation>
    <scope>NUCLEOTIDE SEQUENCE [LARGE SCALE GENOMIC DNA]</scope>
    <source>
        <strain evidence="2 3">A5K-106</strain>
    </source>
</reference>
<name>A0AAE9YXV4_9GAMM</name>
<dbReference type="AlphaFoldDB" id="A0AAE9YXV4"/>
<dbReference type="EMBL" id="CP059735">
    <property type="protein sequence ID" value="WDE01607.1"/>
    <property type="molecule type" value="Genomic_DNA"/>
</dbReference>
<accession>A0AAE9YXV4</accession>
<dbReference type="KEGG" id="tact:SG35_013880"/>
<dbReference type="Proteomes" id="UP000032568">
    <property type="component" value="Chromosome"/>
</dbReference>
<dbReference type="RefSeq" id="WP_160298294.1">
    <property type="nucleotide sequence ID" value="NZ_CP059735.1"/>
</dbReference>
<feature type="signal peptide" evidence="1">
    <location>
        <begin position="1"/>
        <end position="23"/>
    </location>
</feature>
<keyword evidence="3" id="KW-1185">Reference proteome</keyword>
<evidence type="ECO:0000313" key="2">
    <source>
        <dbReference type="EMBL" id="WDE01607.1"/>
    </source>
</evidence>
<proteinExistence type="predicted"/>
<organism evidence="2 3">
    <name type="scientific">Thalassomonas actiniarum</name>
    <dbReference type="NCBI Taxonomy" id="485447"/>
    <lineage>
        <taxon>Bacteria</taxon>
        <taxon>Pseudomonadati</taxon>
        <taxon>Pseudomonadota</taxon>
        <taxon>Gammaproteobacteria</taxon>
        <taxon>Alteromonadales</taxon>
        <taxon>Colwelliaceae</taxon>
        <taxon>Thalassomonas</taxon>
    </lineage>
</organism>
<gene>
    <name evidence="2" type="ORF">SG35_013880</name>
</gene>
<feature type="chain" id="PRO_5042268752" evidence="1">
    <location>
        <begin position="24"/>
        <end position="52"/>
    </location>
</feature>